<dbReference type="Proteomes" id="UP000271320">
    <property type="component" value="Unassembled WGS sequence"/>
</dbReference>
<organism evidence="2 3">
    <name type="scientific">Acinetobacter pittii</name>
    <name type="common">Acinetobacter genomosp. 3</name>
    <dbReference type="NCBI Taxonomy" id="48296"/>
    <lineage>
        <taxon>Bacteria</taxon>
        <taxon>Pseudomonadati</taxon>
        <taxon>Pseudomonadota</taxon>
        <taxon>Gammaproteobacteria</taxon>
        <taxon>Moraxellales</taxon>
        <taxon>Moraxellaceae</taxon>
        <taxon>Acinetobacter</taxon>
        <taxon>Acinetobacter calcoaceticus/baumannii complex</taxon>
    </lineage>
</organism>
<dbReference type="Gene3D" id="3.90.550.10">
    <property type="entry name" value="Spore Coat Polysaccharide Biosynthesis Protein SpsA, Chain A"/>
    <property type="match status" value="1"/>
</dbReference>
<evidence type="ECO:0000313" key="2">
    <source>
        <dbReference type="EMBL" id="RSO56495.1"/>
    </source>
</evidence>
<dbReference type="Pfam" id="PF00535">
    <property type="entry name" value="Glycos_transf_2"/>
    <property type="match status" value="1"/>
</dbReference>
<gene>
    <name evidence="2" type="ORF">EA752_16425</name>
</gene>
<reference evidence="2 3" key="1">
    <citation type="submission" date="2018-10" db="EMBL/GenBank/DDBJ databases">
        <title>GWAS and RNA-Seq identify cryptic mechanisms of antimicrobial resistance in Acinetobacter baumannii.</title>
        <authorList>
            <person name="Sahl J.W."/>
        </authorList>
    </citation>
    <scope>NUCLEOTIDE SEQUENCE [LARGE SCALE GENOMIC DNA]</scope>
    <source>
        <strain evidence="2 3">TG41884</strain>
    </source>
</reference>
<name>A0A3R9RTC3_ACIPI</name>
<dbReference type="InterPro" id="IPR001173">
    <property type="entry name" value="Glyco_trans_2-like"/>
</dbReference>
<evidence type="ECO:0000259" key="1">
    <source>
        <dbReference type="Pfam" id="PF00535"/>
    </source>
</evidence>
<dbReference type="InterPro" id="IPR029044">
    <property type="entry name" value="Nucleotide-diphossugar_trans"/>
</dbReference>
<dbReference type="SUPFAM" id="SSF53448">
    <property type="entry name" value="Nucleotide-diphospho-sugar transferases"/>
    <property type="match status" value="1"/>
</dbReference>
<proteinExistence type="predicted"/>
<dbReference type="RefSeq" id="WP_017387453.1">
    <property type="nucleotide sequence ID" value="NZ_BBTQ01000014.1"/>
</dbReference>
<dbReference type="CDD" id="cd00761">
    <property type="entry name" value="Glyco_tranf_GTA_type"/>
    <property type="match status" value="1"/>
</dbReference>
<accession>A0A3R9RTC3</accession>
<dbReference type="GO" id="GO:0016758">
    <property type="term" value="F:hexosyltransferase activity"/>
    <property type="evidence" value="ECO:0007669"/>
    <property type="project" value="UniProtKB-ARBA"/>
</dbReference>
<dbReference type="AlphaFoldDB" id="A0A3R9RTC3"/>
<sequence>MLISVIIPAYNASKTIYKTLDSLLEQTRSDFEVLIIDDGSVDNTYDVCTAYTKEKNFKVIKQKNKGVSAARNLGINNAKGDYLLFMDADDFISKSAINEIYKHLEEKNDSDIVFFNYCIKNQNEEIPVSYLGELVKDKIITNIMKGDVRGFVWNKVFRKSFIQKNNLFFSENLKYCEDEEFLLDSIWLSNKISYLNAHLYYYVQHENSFTNQKTDDFYINNFLPYILLVEKKPYFKVYGKFLILKAARLRLYRFKTFGNSESELKKYIEDFSLSLFDRDFSFREKILYLVAMNNLLMRVYCSK</sequence>
<dbReference type="PANTHER" id="PTHR22916">
    <property type="entry name" value="GLYCOSYLTRANSFERASE"/>
    <property type="match status" value="1"/>
</dbReference>
<comment type="caution">
    <text evidence="2">The sequence shown here is derived from an EMBL/GenBank/DDBJ whole genome shotgun (WGS) entry which is preliminary data.</text>
</comment>
<dbReference type="PANTHER" id="PTHR22916:SF3">
    <property type="entry name" value="UDP-GLCNAC:BETAGAL BETA-1,3-N-ACETYLGLUCOSAMINYLTRANSFERASE-LIKE PROTEIN 1"/>
    <property type="match status" value="1"/>
</dbReference>
<dbReference type="EMBL" id="RFEW01000016">
    <property type="protein sequence ID" value="RSO56495.1"/>
    <property type="molecule type" value="Genomic_DNA"/>
</dbReference>
<feature type="domain" description="Glycosyltransferase 2-like" evidence="1">
    <location>
        <begin position="4"/>
        <end position="133"/>
    </location>
</feature>
<evidence type="ECO:0000313" key="3">
    <source>
        <dbReference type="Proteomes" id="UP000271320"/>
    </source>
</evidence>
<protein>
    <submittedName>
        <fullName evidence="2">Glycosyltransferase family 2 protein</fullName>
    </submittedName>
</protein>